<organism evidence="2 3">
    <name type="scientific">Gossypium arboreum</name>
    <name type="common">Tree cotton</name>
    <name type="synonym">Gossypium nanking</name>
    <dbReference type="NCBI Taxonomy" id="29729"/>
    <lineage>
        <taxon>Eukaryota</taxon>
        <taxon>Viridiplantae</taxon>
        <taxon>Streptophyta</taxon>
        <taxon>Embryophyta</taxon>
        <taxon>Tracheophyta</taxon>
        <taxon>Spermatophyta</taxon>
        <taxon>Magnoliopsida</taxon>
        <taxon>eudicotyledons</taxon>
        <taxon>Gunneridae</taxon>
        <taxon>Pentapetalae</taxon>
        <taxon>rosids</taxon>
        <taxon>malvids</taxon>
        <taxon>Malvales</taxon>
        <taxon>Malvaceae</taxon>
        <taxon>Malvoideae</taxon>
        <taxon>Gossypium</taxon>
    </lineage>
</organism>
<keyword evidence="3" id="KW-1185">Reference proteome</keyword>
<evidence type="ECO:0000313" key="2">
    <source>
        <dbReference type="EMBL" id="KAK5772330.1"/>
    </source>
</evidence>
<evidence type="ECO:0000259" key="1">
    <source>
        <dbReference type="Pfam" id="PF10536"/>
    </source>
</evidence>
<dbReference type="InterPro" id="IPR019557">
    <property type="entry name" value="AminoTfrase-like_pln_mobile"/>
</dbReference>
<dbReference type="EMBL" id="JARKNE010000013">
    <property type="protein sequence ID" value="KAK5772330.1"/>
    <property type="molecule type" value="Genomic_DNA"/>
</dbReference>
<comment type="caution">
    <text evidence="2">The sequence shown here is derived from an EMBL/GenBank/DDBJ whole genome shotgun (WGS) entry which is preliminary data.</text>
</comment>
<evidence type="ECO:0000313" key="3">
    <source>
        <dbReference type="Proteomes" id="UP001358586"/>
    </source>
</evidence>
<reference evidence="2 3" key="1">
    <citation type="submission" date="2023-03" db="EMBL/GenBank/DDBJ databases">
        <title>WGS of Gossypium arboreum.</title>
        <authorList>
            <person name="Yu D."/>
        </authorList>
    </citation>
    <scope>NUCLEOTIDE SEQUENCE [LARGE SCALE GENOMIC DNA]</scope>
    <source>
        <tissue evidence="2">Leaf</tissue>
    </source>
</reference>
<proteinExistence type="predicted"/>
<dbReference type="PANTHER" id="PTHR46033">
    <property type="entry name" value="PROTEIN MAIN-LIKE 2"/>
    <property type="match status" value="1"/>
</dbReference>
<protein>
    <recommendedName>
        <fullName evidence="1">Aminotransferase-like plant mobile domain-containing protein</fullName>
    </recommendedName>
</protein>
<accession>A0ABR0MGI7</accession>
<gene>
    <name evidence="2" type="ORF">PVK06_048615</name>
</gene>
<feature type="domain" description="Aminotransferase-like plant mobile" evidence="1">
    <location>
        <begin position="36"/>
        <end position="92"/>
    </location>
</feature>
<dbReference type="Pfam" id="PF10536">
    <property type="entry name" value="PMD"/>
    <property type="match status" value="1"/>
</dbReference>
<name>A0ABR0MGI7_GOSAR</name>
<dbReference type="InterPro" id="IPR044824">
    <property type="entry name" value="MAIN-like"/>
</dbReference>
<dbReference type="Proteomes" id="UP001358586">
    <property type="component" value="Chromosome 13"/>
</dbReference>
<dbReference type="PANTHER" id="PTHR46033:SF8">
    <property type="entry name" value="PROTEIN MAINTENANCE OF MERISTEMS-LIKE"/>
    <property type="match status" value="1"/>
</dbReference>
<sequence length="135" mass="14845">MANDRVLEGFKHNMGKPPILQICGYLQEAGFLHTSRMLKGCKLNPTLISVLVERWMPETHTFHITFDECTITLHDVALQLGLLVDGPIVIGSAVVPVVGLMTTTVSTSQSDRNICVPVGDEVEPWAEFCEIVGRV</sequence>